<dbReference type="PROSITE" id="PS50033">
    <property type="entry name" value="UBX"/>
    <property type="match status" value="1"/>
</dbReference>
<dbReference type="InParanoid" id="Q245B9"/>
<dbReference type="InterPro" id="IPR001012">
    <property type="entry name" value="UBX_dom"/>
</dbReference>
<dbReference type="KEGG" id="tet:TTHERM_00692970"/>
<dbReference type="Gene3D" id="3.40.30.10">
    <property type="entry name" value="Glutaredoxin"/>
    <property type="match status" value="1"/>
</dbReference>
<dbReference type="GO" id="GO:0043130">
    <property type="term" value="F:ubiquitin binding"/>
    <property type="evidence" value="ECO:0007669"/>
    <property type="project" value="TreeGrafter"/>
</dbReference>
<dbReference type="Proteomes" id="UP000009168">
    <property type="component" value="Unassembled WGS sequence"/>
</dbReference>
<dbReference type="Gene3D" id="3.10.20.90">
    <property type="entry name" value="Phosphatidylinositol 3-kinase Catalytic Subunit, Chain A, domain 1"/>
    <property type="match status" value="1"/>
</dbReference>
<evidence type="ECO:0000313" key="4">
    <source>
        <dbReference type="Proteomes" id="UP000009168"/>
    </source>
</evidence>
<evidence type="ECO:0000259" key="2">
    <source>
        <dbReference type="PROSITE" id="PS50033"/>
    </source>
</evidence>
<dbReference type="InterPro" id="IPR036249">
    <property type="entry name" value="Thioredoxin-like_sf"/>
</dbReference>
<dbReference type="Pfam" id="PF14555">
    <property type="entry name" value="UBA_4"/>
    <property type="match status" value="1"/>
</dbReference>
<feature type="domain" description="UBX" evidence="2">
    <location>
        <begin position="406"/>
        <end position="462"/>
    </location>
</feature>
<dbReference type="SUPFAM" id="SSF54236">
    <property type="entry name" value="Ubiquitin-like"/>
    <property type="match status" value="1"/>
</dbReference>
<dbReference type="InterPro" id="IPR050730">
    <property type="entry name" value="UBX_domain-protein"/>
</dbReference>
<keyword evidence="4" id="KW-1185">Reference proteome</keyword>
<reference evidence="4" key="1">
    <citation type="journal article" date="2006" name="PLoS Biol.">
        <title>Macronuclear genome sequence of the ciliate Tetrahymena thermophila, a model eukaryote.</title>
        <authorList>
            <person name="Eisen J.A."/>
            <person name="Coyne R.S."/>
            <person name="Wu M."/>
            <person name="Wu D."/>
            <person name="Thiagarajan M."/>
            <person name="Wortman J.R."/>
            <person name="Badger J.H."/>
            <person name="Ren Q."/>
            <person name="Amedeo P."/>
            <person name="Jones K.M."/>
            <person name="Tallon L.J."/>
            <person name="Delcher A.L."/>
            <person name="Salzberg S.L."/>
            <person name="Silva J.C."/>
            <person name="Haas B.J."/>
            <person name="Majoros W.H."/>
            <person name="Farzad M."/>
            <person name="Carlton J.M."/>
            <person name="Smith R.K. Jr."/>
            <person name="Garg J."/>
            <person name="Pearlman R.E."/>
            <person name="Karrer K.M."/>
            <person name="Sun L."/>
            <person name="Manning G."/>
            <person name="Elde N.C."/>
            <person name="Turkewitz A.P."/>
            <person name="Asai D.J."/>
            <person name="Wilkes D.E."/>
            <person name="Wang Y."/>
            <person name="Cai H."/>
            <person name="Collins K."/>
            <person name="Stewart B.A."/>
            <person name="Lee S.R."/>
            <person name="Wilamowska K."/>
            <person name="Weinberg Z."/>
            <person name="Ruzzo W.L."/>
            <person name="Wloga D."/>
            <person name="Gaertig J."/>
            <person name="Frankel J."/>
            <person name="Tsao C.-C."/>
            <person name="Gorovsky M.A."/>
            <person name="Keeling P.J."/>
            <person name="Waller R.F."/>
            <person name="Patron N.J."/>
            <person name="Cherry J.M."/>
            <person name="Stover N.A."/>
            <person name="Krieger C.J."/>
            <person name="del Toro C."/>
            <person name="Ryder H.F."/>
            <person name="Williamson S.C."/>
            <person name="Barbeau R.A."/>
            <person name="Hamilton E.P."/>
            <person name="Orias E."/>
        </authorList>
    </citation>
    <scope>NUCLEOTIDE SEQUENCE [LARGE SCALE GENOMIC DNA]</scope>
    <source>
        <strain evidence="4">SB210</strain>
    </source>
</reference>
<dbReference type="OrthoDB" id="306351at2759"/>
<dbReference type="AlphaFoldDB" id="Q245B9"/>
<protein>
    <submittedName>
        <fullName evidence="3">UBX domain protein</fullName>
    </submittedName>
</protein>
<dbReference type="SUPFAM" id="SSF52833">
    <property type="entry name" value="Thioredoxin-like"/>
    <property type="match status" value="1"/>
</dbReference>
<name>Q245B9_TETTS</name>
<dbReference type="HOGENOM" id="CLU_618899_0_0_1"/>
<sequence length="491" mass="57388">MEDRFDTLNENQKNEVMNFLQITGTEDINNAIHYMEMSNYDVGNAVNLYFQNQERGGDFNFGSSTRQGPIGNQLPRSNNNNANNQIQDPLEQIVKEYKRHLDRKGQQEDSGITGMLKKTFRATMNGARNIWNSVMPIMIRGETPGGEEFRLSLRKQFPDLETYNFQNGTFEENMQKADESQLPLLVYFHIEGNNASSQLIKQILSNQQIKTYVNKSFHILGLNGRSDQAKSLLQYVQSSSYPCFACFKKTLFDKTELLNLIVITTENSSTDYYLEQIKTAKQNFYMLLSEDDKVKNALKNRQEQRRQQRENFINEHIFGIPPPPPQLTPDQLAAQRAQIEEDRMLRQAQEEAFKEAERQAELQLRQKQEEEQRKKAEEQRKKQAEEERKQQIEIKRANLPEEPAKSHPDAFTIAFRIPDGSRVMRRFLKNQKIQYLFDFIDCKDDLEFESEERKFDLVQTFPALSLLEHINKSINEVFPDSVQEIIIVKEL</sequence>
<gene>
    <name evidence="3" type="ORF">TTHERM_00692970</name>
</gene>
<accession>Q245B9</accession>
<feature type="region of interest" description="Disordered" evidence="1">
    <location>
        <begin position="355"/>
        <end position="396"/>
    </location>
</feature>
<dbReference type="EMBL" id="GG662488">
    <property type="protein sequence ID" value="EAS03318.4"/>
    <property type="molecule type" value="Genomic_DNA"/>
</dbReference>
<dbReference type="PANTHER" id="PTHR23322:SF93">
    <property type="entry name" value="UBX DOMAIN-CONTAINING PROTEIN 8"/>
    <property type="match status" value="1"/>
</dbReference>
<dbReference type="CDD" id="cd14273">
    <property type="entry name" value="UBA_TAP-C_like"/>
    <property type="match status" value="1"/>
</dbReference>
<dbReference type="CDD" id="cd01767">
    <property type="entry name" value="UBX"/>
    <property type="match status" value="1"/>
</dbReference>
<dbReference type="Pfam" id="PF00789">
    <property type="entry name" value="UBX"/>
    <property type="match status" value="1"/>
</dbReference>
<dbReference type="GeneID" id="7827179"/>
<evidence type="ECO:0000313" key="3">
    <source>
        <dbReference type="EMBL" id="EAS03318.4"/>
    </source>
</evidence>
<proteinExistence type="predicted"/>
<evidence type="ECO:0000256" key="1">
    <source>
        <dbReference type="SAM" id="MobiDB-lite"/>
    </source>
</evidence>
<organism evidence="3 4">
    <name type="scientific">Tetrahymena thermophila (strain SB210)</name>
    <dbReference type="NCBI Taxonomy" id="312017"/>
    <lineage>
        <taxon>Eukaryota</taxon>
        <taxon>Sar</taxon>
        <taxon>Alveolata</taxon>
        <taxon>Ciliophora</taxon>
        <taxon>Intramacronucleata</taxon>
        <taxon>Oligohymenophorea</taxon>
        <taxon>Hymenostomatida</taxon>
        <taxon>Tetrahymenina</taxon>
        <taxon>Tetrahymenidae</taxon>
        <taxon>Tetrahymena</taxon>
    </lineage>
</organism>
<dbReference type="eggNOG" id="KOG1363">
    <property type="taxonomic scope" value="Eukaryota"/>
</dbReference>
<feature type="region of interest" description="Disordered" evidence="1">
    <location>
        <begin position="59"/>
        <end position="84"/>
    </location>
</feature>
<dbReference type="STRING" id="312017.Q245B9"/>
<dbReference type="Gene3D" id="1.10.8.10">
    <property type="entry name" value="DNA helicase RuvA subunit, C-terminal domain"/>
    <property type="match status" value="1"/>
</dbReference>
<dbReference type="PANTHER" id="PTHR23322">
    <property type="entry name" value="FAS-ASSOCIATED PROTEIN"/>
    <property type="match status" value="1"/>
</dbReference>
<dbReference type="InterPro" id="IPR029071">
    <property type="entry name" value="Ubiquitin-like_domsf"/>
</dbReference>
<dbReference type="RefSeq" id="XP_001023563.4">
    <property type="nucleotide sequence ID" value="XM_001023563.4"/>
</dbReference>